<comment type="catalytic activity">
    <reaction evidence="10">
        <text>L-threonyl-[protein] + FAD = FMN-L-threonyl-[protein] + AMP + H(+)</text>
        <dbReference type="Rhea" id="RHEA:36847"/>
        <dbReference type="Rhea" id="RHEA-COMP:11060"/>
        <dbReference type="Rhea" id="RHEA-COMP:11061"/>
        <dbReference type="ChEBI" id="CHEBI:15378"/>
        <dbReference type="ChEBI" id="CHEBI:30013"/>
        <dbReference type="ChEBI" id="CHEBI:57692"/>
        <dbReference type="ChEBI" id="CHEBI:74257"/>
        <dbReference type="ChEBI" id="CHEBI:456215"/>
        <dbReference type="EC" id="2.7.1.180"/>
    </reaction>
</comment>
<dbReference type="EMBL" id="FAOZ01000001">
    <property type="protein sequence ID" value="CUU53890.1"/>
    <property type="molecule type" value="Genomic_DNA"/>
</dbReference>
<keyword evidence="5" id="KW-0808">Transferase</keyword>
<dbReference type="Pfam" id="PF02424">
    <property type="entry name" value="ApbE"/>
    <property type="match status" value="2"/>
</dbReference>
<dbReference type="GO" id="GO:0016740">
    <property type="term" value="F:transferase activity"/>
    <property type="evidence" value="ECO:0007669"/>
    <property type="project" value="UniProtKB-KW"/>
</dbReference>
<gene>
    <name evidence="11" type="ORF">Ga0074812_101388</name>
</gene>
<evidence type="ECO:0000256" key="10">
    <source>
        <dbReference type="ARBA" id="ARBA00048540"/>
    </source>
</evidence>
<evidence type="ECO:0000313" key="12">
    <source>
        <dbReference type="Proteomes" id="UP000198802"/>
    </source>
</evidence>
<evidence type="ECO:0000256" key="9">
    <source>
        <dbReference type="ARBA" id="ARBA00031306"/>
    </source>
</evidence>
<dbReference type="PANTHER" id="PTHR30040">
    <property type="entry name" value="THIAMINE BIOSYNTHESIS LIPOPROTEIN APBE"/>
    <property type="match status" value="1"/>
</dbReference>
<dbReference type="EC" id="2.7.1.180" evidence="2"/>
<keyword evidence="12" id="KW-1185">Reference proteome</keyword>
<evidence type="ECO:0000256" key="3">
    <source>
        <dbReference type="ARBA" id="ARBA00016337"/>
    </source>
</evidence>
<dbReference type="AlphaFoldDB" id="A0A0S4QFF2"/>
<comment type="cofactor">
    <cofactor evidence="1">
        <name>Mg(2+)</name>
        <dbReference type="ChEBI" id="CHEBI:18420"/>
    </cofactor>
</comment>
<name>A0A0S4QFF2_9ACTN</name>
<keyword evidence="6" id="KW-0479">Metal-binding</keyword>
<keyword evidence="8" id="KW-0460">Magnesium</keyword>
<protein>
    <recommendedName>
        <fullName evidence="3">FAD:protein FMN transferase</fullName>
        <ecNumber evidence="2">2.7.1.180</ecNumber>
    </recommendedName>
    <alternativeName>
        <fullName evidence="9">Flavin transferase</fullName>
    </alternativeName>
</protein>
<evidence type="ECO:0000256" key="8">
    <source>
        <dbReference type="ARBA" id="ARBA00022842"/>
    </source>
</evidence>
<sequence length="261" mass="26534">MGTVVSIAVRTELPPAVLDAAIDSAVACLHRADADFSTYRPDSWLSRLRRHEIELADCPGQLRDVLRLAELCRRRSAGSFDPAWRGDGTLDPTGLVKGWAADAASEVLTAAGAVDHCVNAAGDVRVRATVQRPWRVGVADPLAAGRLVAVVEAAEIAVATSGTAERGAHIVCPATGLPASDLASATVVGPDLALADGYATAAVAAGPQAVDFLAELEPAGWAWLLVSSTGAIRRSGAFPGAVAMGAGQGPRALPGVPGVPG</sequence>
<evidence type="ECO:0000256" key="4">
    <source>
        <dbReference type="ARBA" id="ARBA00022630"/>
    </source>
</evidence>
<dbReference type="InterPro" id="IPR003374">
    <property type="entry name" value="ApbE-like_sf"/>
</dbReference>
<dbReference type="Proteomes" id="UP000198802">
    <property type="component" value="Unassembled WGS sequence"/>
</dbReference>
<accession>A0A0S4QFF2</accession>
<dbReference type="InterPro" id="IPR024932">
    <property type="entry name" value="ApbE"/>
</dbReference>
<dbReference type="SUPFAM" id="SSF143631">
    <property type="entry name" value="ApbE-like"/>
    <property type="match status" value="1"/>
</dbReference>
<evidence type="ECO:0000313" key="11">
    <source>
        <dbReference type="EMBL" id="CUU53890.1"/>
    </source>
</evidence>
<keyword evidence="11" id="KW-0449">Lipoprotein</keyword>
<dbReference type="GO" id="GO:0046872">
    <property type="term" value="F:metal ion binding"/>
    <property type="evidence" value="ECO:0007669"/>
    <property type="project" value="UniProtKB-KW"/>
</dbReference>
<organism evidence="11 12">
    <name type="scientific">Parafrankia irregularis</name>
    <dbReference type="NCBI Taxonomy" id="795642"/>
    <lineage>
        <taxon>Bacteria</taxon>
        <taxon>Bacillati</taxon>
        <taxon>Actinomycetota</taxon>
        <taxon>Actinomycetes</taxon>
        <taxon>Frankiales</taxon>
        <taxon>Frankiaceae</taxon>
        <taxon>Parafrankia</taxon>
    </lineage>
</organism>
<keyword evidence="4" id="KW-0285">Flavoprotein</keyword>
<evidence type="ECO:0000256" key="1">
    <source>
        <dbReference type="ARBA" id="ARBA00001946"/>
    </source>
</evidence>
<dbReference type="Gene3D" id="3.10.520.10">
    <property type="entry name" value="ApbE-like domains"/>
    <property type="match status" value="2"/>
</dbReference>
<evidence type="ECO:0000256" key="7">
    <source>
        <dbReference type="ARBA" id="ARBA00022827"/>
    </source>
</evidence>
<keyword evidence="7" id="KW-0274">FAD</keyword>
<dbReference type="PANTHER" id="PTHR30040:SF2">
    <property type="entry name" value="FAD:PROTEIN FMN TRANSFERASE"/>
    <property type="match status" value="1"/>
</dbReference>
<evidence type="ECO:0000256" key="2">
    <source>
        <dbReference type="ARBA" id="ARBA00011955"/>
    </source>
</evidence>
<evidence type="ECO:0000256" key="6">
    <source>
        <dbReference type="ARBA" id="ARBA00022723"/>
    </source>
</evidence>
<dbReference type="RefSeq" id="WP_091270871.1">
    <property type="nucleotide sequence ID" value="NZ_FAOZ01000001.1"/>
</dbReference>
<proteinExistence type="predicted"/>
<reference evidence="12" key="1">
    <citation type="submission" date="2015-11" db="EMBL/GenBank/DDBJ databases">
        <authorList>
            <person name="Varghese N."/>
        </authorList>
    </citation>
    <scope>NUCLEOTIDE SEQUENCE [LARGE SCALE GENOMIC DNA]</scope>
    <source>
        <strain evidence="12">DSM 45899</strain>
    </source>
</reference>
<evidence type="ECO:0000256" key="5">
    <source>
        <dbReference type="ARBA" id="ARBA00022679"/>
    </source>
</evidence>